<dbReference type="Gene3D" id="1.10.357.10">
    <property type="entry name" value="Tetracycline Repressor, domain 2"/>
    <property type="match status" value="1"/>
</dbReference>
<dbReference type="PANTHER" id="PTHR30055">
    <property type="entry name" value="HTH-TYPE TRANSCRIPTIONAL REGULATOR RUTR"/>
    <property type="match status" value="1"/>
</dbReference>
<accession>A0A7G9R0F4</accession>
<keyword evidence="3" id="KW-0804">Transcription</keyword>
<dbReference type="InterPro" id="IPR009057">
    <property type="entry name" value="Homeodomain-like_sf"/>
</dbReference>
<dbReference type="SUPFAM" id="SSF46689">
    <property type="entry name" value="Homeodomain-like"/>
    <property type="match status" value="1"/>
</dbReference>
<evidence type="ECO:0000256" key="2">
    <source>
        <dbReference type="ARBA" id="ARBA00023125"/>
    </source>
</evidence>
<keyword evidence="7" id="KW-1185">Reference proteome</keyword>
<dbReference type="KEGG" id="pei:H9L10_12675"/>
<dbReference type="Pfam" id="PF00440">
    <property type="entry name" value="TetR_N"/>
    <property type="match status" value="1"/>
</dbReference>
<feature type="domain" description="HTH tetR-type" evidence="5">
    <location>
        <begin position="18"/>
        <end position="78"/>
    </location>
</feature>
<dbReference type="AlphaFoldDB" id="A0A7G9R0F4"/>
<dbReference type="InterPro" id="IPR001647">
    <property type="entry name" value="HTH_TetR"/>
</dbReference>
<feature type="DNA-binding region" description="H-T-H motif" evidence="4">
    <location>
        <begin position="41"/>
        <end position="60"/>
    </location>
</feature>
<dbReference type="InterPro" id="IPR050109">
    <property type="entry name" value="HTH-type_TetR-like_transc_reg"/>
</dbReference>
<evidence type="ECO:0000313" key="6">
    <source>
        <dbReference type="EMBL" id="QNN49079.1"/>
    </source>
</evidence>
<evidence type="ECO:0000313" key="7">
    <source>
        <dbReference type="Proteomes" id="UP000515976"/>
    </source>
</evidence>
<dbReference type="Proteomes" id="UP000515976">
    <property type="component" value="Chromosome"/>
</dbReference>
<dbReference type="GO" id="GO:0003700">
    <property type="term" value="F:DNA-binding transcription factor activity"/>
    <property type="evidence" value="ECO:0007669"/>
    <property type="project" value="TreeGrafter"/>
</dbReference>
<dbReference type="PROSITE" id="PS50977">
    <property type="entry name" value="HTH_TETR_2"/>
    <property type="match status" value="1"/>
</dbReference>
<keyword evidence="2 4" id="KW-0238">DNA-binding</keyword>
<evidence type="ECO:0000259" key="5">
    <source>
        <dbReference type="PROSITE" id="PS50977"/>
    </source>
</evidence>
<name>A0A7G9R0F4_9MICO</name>
<gene>
    <name evidence="6" type="ORF">H9L10_12675</name>
</gene>
<reference evidence="6 7" key="1">
    <citation type="submission" date="2020-08" db="EMBL/GenBank/DDBJ databases">
        <title>Genome sequence of Phycicoccus endophyticus JCM 31784T.</title>
        <authorList>
            <person name="Hyun D.-W."/>
            <person name="Bae J.-W."/>
        </authorList>
    </citation>
    <scope>NUCLEOTIDE SEQUENCE [LARGE SCALE GENOMIC DNA]</scope>
    <source>
        <strain evidence="6 7">JCM 31784</strain>
    </source>
</reference>
<protein>
    <submittedName>
        <fullName evidence="6">TetR family transcriptional regulator</fullName>
    </submittedName>
</protein>
<dbReference type="EMBL" id="CP060712">
    <property type="protein sequence ID" value="QNN49079.1"/>
    <property type="molecule type" value="Genomic_DNA"/>
</dbReference>
<dbReference type="RefSeq" id="WP_187566631.1">
    <property type="nucleotide sequence ID" value="NZ_BMMY01000006.1"/>
</dbReference>
<keyword evidence="1" id="KW-0805">Transcription regulation</keyword>
<sequence length="215" mass="22824">MPGPVSCVTGSLRDRKREQTRRALALAAYRIVHDEGVDAVTAEAVADRAGVSRRTFFNYFPSVESVLTASVSEFFASLSRRLEATSATLPVRDALLSVVQGPSDLALVERIGVLAAAGEASPHARALILGELHAWLDWFEGWLRERLGPTLSELHVATIASATVGAGEAALRVWARHAVDGSPSPTPSFQDGFADAVRLLTTPLLPDAGDAVGSR</sequence>
<dbReference type="PANTHER" id="PTHR30055:SF234">
    <property type="entry name" value="HTH-TYPE TRANSCRIPTIONAL REGULATOR BETI"/>
    <property type="match status" value="1"/>
</dbReference>
<proteinExistence type="predicted"/>
<dbReference type="GO" id="GO:0000976">
    <property type="term" value="F:transcription cis-regulatory region binding"/>
    <property type="evidence" value="ECO:0007669"/>
    <property type="project" value="TreeGrafter"/>
</dbReference>
<evidence type="ECO:0000256" key="4">
    <source>
        <dbReference type="PROSITE-ProRule" id="PRU00335"/>
    </source>
</evidence>
<evidence type="ECO:0000256" key="3">
    <source>
        <dbReference type="ARBA" id="ARBA00023163"/>
    </source>
</evidence>
<evidence type="ECO:0000256" key="1">
    <source>
        <dbReference type="ARBA" id="ARBA00023015"/>
    </source>
</evidence>
<organism evidence="6 7">
    <name type="scientific">Phycicoccus endophyticus</name>
    <dbReference type="NCBI Taxonomy" id="1690220"/>
    <lineage>
        <taxon>Bacteria</taxon>
        <taxon>Bacillati</taxon>
        <taxon>Actinomycetota</taxon>
        <taxon>Actinomycetes</taxon>
        <taxon>Micrococcales</taxon>
        <taxon>Intrasporangiaceae</taxon>
        <taxon>Phycicoccus</taxon>
    </lineage>
</organism>